<feature type="signal peptide" evidence="9">
    <location>
        <begin position="1"/>
        <end position="22"/>
    </location>
</feature>
<comment type="subcellular location">
    <subcellularLocation>
        <location evidence="1">Cell membrane</location>
        <topology evidence="1">Multi-pass membrane protein</topology>
    </subcellularLocation>
</comment>
<dbReference type="Proteomes" id="UP001489004">
    <property type="component" value="Unassembled WGS sequence"/>
</dbReference>
<keyword evidence="5" id="KW-1133">Transmembrane helix</keyword>
<evidence type="ECO:0000256" key="7">
    <source>
        <dbReference type="ARBA" id="ARBA00023136"/>
    </source>
</evidence>
<comment type="caution">
    <text evidence="8">Lacks conserved residue(s) required for the propagation of feature annotation.</text>
</comment>
<dbReference type="GO" id="GO:0005886">
    <property type="term" value="C:plasma membrane"/>
    <property type="evidence" value="ECO:0007669"/>
    <property type="project" value="UniProtKB-SubCell"/>
</dbReference>
<dbReference type="InterPro" id="IPR000742">
    <property type="entry name" value="EGF"/>
</dbReference>
<evidence type="ECO:0000313" key="11">
    <source>
        <dbReference type="EMBL" id="KAK9824364.1"/>
    </source>
</evidence>
<organism evidence="11 12">
    <name type="scientific">[Myrmecia] bisecta</name>
    <dbReference type="NCBI Taxonomy" id="41462"/>
    <lineage>
        <taxon>Eukaryota</taxon>
        <taxon>Viridiplantae</taxon>
        <taxon>Chlorophyta</taxon>
        <taxon>core chlorophytes</taxon>
        <taxon>Trebouxiophyceae</taxon>
        <taxon>Trebouxiales</taxon>
        <taxon>Trebouxiaceae</taxon>
        <taxon>Myrmecia</taxon>
    </lineage>
</organism>
<dbReference type="PROSITE" id="PS50026">
    <property type="entry name" value="EGF_3"/>
    <property type="match status" value="1"/>
</dbReference>
<evidence type="ECO:0000256" key="8">
    <source>
        <dbReference type="PROSITE-ProRule" id="PRU00076"/>
    </source>
</evidence>
<keyword evidence="6" id="KW-0406">Ion transport</keyword>
<evidence type="ECO:0000313" key="12">
    <source>
        <dbReference type="Proteomes" id="UP001489004"/>
    </source>
</evidence>
<dbReference type="PANTHER" id="PTHR33281:SF19">
    <property type="entry name" value="VOLTAGE-DEPENDENT ANION CHANNEL-FORMING PROTEIN YNEE"/>
    <property type="match status" value="1"/>
</dbReference>
<dbReference type="EMBL" id="JALJOR010000002">
    <property type="protein sequence ID" value="KAK9824364.1"/>
    <property type="molecule type" value="Genomic_DNA"/>
</dbReference>
<comment type="caution">
    <text evidence="11">The sequence shown here is derived from an EMBL/GenBank/DDBJ whole genome shotgun (WGS) entry which is preliminary data.</text>
</comment>
<proteinExistence type="predicted"/>
<dbReference type="AlphaFoldDB" id="A0AAW1QSW4"/>
<dbReference type="InterPro" id="IPR009030">
    <property type="entry name" value="Growth_fac_rcpt_cys_sf"/>
</dbReference>
<keyword evidence="8" id="KW-0245">EGF-like domain</keyword>
<evidence type="ECO:0000256" key="1">
    <source>
        <dbReference type="ARBA" id="ARBA00004651"/>
    </source>
</evidence>
<dbReference type="Pfam" id="PF25539">
    <property type="entry name" value="Bestrophin_2"/>
    <property type="match status" value="1"/>
</dbReference>
<dbReference type="SMART" id="SM00181">
    <property type="entry name" value="EGF"/>
    <property type="match status" value="6"/>
</dbReference>
<keyword evidence="7" id="KW-0472">Membrane</keyword>
<reference evidence="11 12" key="1">
    <citation type="journal article" date="2024" name="Nat. Commun.">
        <title>Phylogenomics reveals the evolutionary origins of lichenization in chlorophyte algae.</title>
        <authorList>
            <person name="Puginier C."/>
            <person name="Libourel C."/>
            <person name="Otte J."/>
            <person name="Skaloud P."/>
            <person name="Haon M."/>
            <person name="Grisel S."/>
            <person name="Petersen M."/>
            <person name="Berrin J.G."/>
            <person name="Delaux P.M."/>
            <person name="Dal Grande F."/>
            <person name="Keller J."/>
        </authorList>
    </citation>
    <scope>NUCLEOTIDE SEQUENCE [LARGE SCALE GENOMIC DNA]</scope>
    <source>
        <strain evidence="11 12">SAG 2043</strain>
    </source>
</reference>
<evidence type="ECO:0000259" key="10">
    <source>
        <dbReference type="PROSITE" id="PS50026"/>
    </source>
</evidence>
<keyword evidence="4" id="KW-0812">Transmembrane</keyword>
<dbReference type="InterPro" id="IPR044669">
    <property type="entry name" value="YneE/VCCN1/2-like"/>
</dbReference>
<evidence type="ECO:0000256" key="3">
    <source>
        <dbReference type="ARBA" id="ARBA00022475"/>
    </source>
</evidence>
<evidence type="ECO:0000256" key="6">
    <source>
        <dbReference type="ARBA" id="ARBA00023065"/>
    </source>
</evidence>
<protein>
    <recommendedName>
        <fullName evidence="10">EGF-like domain-containing protein</fullName>
    </recommendedName>
</protein>
<evidence type="ECO:0000256" key="9">
    <source>
        <dbReference type="SAM" id="SignalP"/>
    </source>
</evidence>
<gene>
    <name evidence="11" type="ORF">WJX72_009726</name>
</gene>
<evidence type="ECO:0000256" key="5">
    <source>
        <dbReference type="ARBA" id="ARBA00022989"/>
    </source>
</evidence>
<dbReference type="SUPFAM" id="SSF57184">
    <property type="entry name" value="Growth factor receptor domain"/>
    <property type="match status" value="1"/>
</dbReference>
<feature type="chain" id="PRO_5044024957" description="EGF-like domain-containing protein" evidence="9">
    <location>
        <begin position="23"/>
        <end position="1062"/>
    </location>
</feature>
<dbReference type="GO" id="GO:0005254">
    <property type="term" value="F:chloride channel activity"/>
    <property type="evidence" value="ECO:0007669"/>
    <property type="project" value="InterPro"/>
</dbReference>
<keyword evidence="2" id="KW-0813">Transport</keyword>
<name>A0AAW1QSW4_9CHLO</name>
<feature type="domain" description="EGF-like" evidence="10">
    <location>
        <begin position="212"/>
        <end position="251"/>
    </location>
</feature>
<evidence type="ECO:0000256" key="2">
    <source>
        <dbReference type="ARBA" id="ARBA00022448"/>
    </source>
</evidence>
<sequence>MATFPSLPAALLLLLMLNVASAGILPLRRSLGDTTSCLPNDPYCTICTADGGACAQCVPGASVPNGGTNCQGTPIFNGDTGNGAFPPNQGWKGLKWTTGNGYCGGSPFCGNGLAAQGSNVMVFSDFKSPLIAALNGTFDLTHIALGQGSSCYPDITFTAIKAGASQGSFVVSAGCGTNAAFPSAFMGIDAVGMSFSGGHWVINQISLVFHYDINPCNSGYCADAKAICTYGGISNTATCTCPTDYTMSGSANTTTCTASNPCTTAPPSTGAYCGSDPQVTCSSPAPFNATCSCNAGYYVSSGTGSATVCSPIDVCTQGGAPFCNDPVATCTSTGPGTGACSCPNGRTASGSGANTLCLGRPAFNGDTGNGVFPTAQGYSGLAWTYGSGSSFSGNGLAGSTSRVEVFSDFKTPLFRALNGTINVTHIQLSQNLNCYSAITFTGQRSGATKGTVTIPAGCATLFAFPVSFQGIDSLQMSFSTARWYINQIWFQTNYDVNPCLTGRPCGSDSNVVCTYGGTSGTNTCSCNAGYYISSGSGTSTVCSPTNPSINLCANATPYCGTDARVVCTNTGPGTATCTCNDPANYYMTGSGSSSKCNPNNPCPGFCGSDSRVVCTYANSPGSATCTCPSGYTASGSTPNVICQGRAVFNNDCGGGVFPPSQGYSGLTWTYGSGTSFGGNGLAGYTSKVQVFNDFKNPLFRSPTGGVFTVTSISLTSTPYNYCWPDVTFTAYKAGVSQGTGSCWISAAGTGAWIWVHQNPYRYVRHLTSQWGSGAITALRFPLVLVALAACLVCSYQSALAADRLPAGFPSLAIVSHEPFNLSSFALSLLLVFRTNASYARWNEGRTAWGAVLNTSRRFARQGLSWFDPADLALLNMLERWTIALSVSLLVQLRPDGNLEDALSAILLPDELRALKAVQHRPIYVLRVLQELTCRAVSPYLQARMDMTLAEFEDACGTCERLHNSPLPLLYTRHTSRFLCVAVACLPFMLWADCGWGTVPASVAIAYLLMGIDTIGVLIEQPFDILPLESIAGTAERNIRELFAARAQCRSLVNDGAGPTRAA</sequence>
<accession>A0AAW1QSW4</accession>
<keyword evidence="3" id="KW-1003">Cell membrane</keyword>
<evidence type="ECO:0000256" key="4">
    <source>
        <dbReference type="ARBA" id="ARBA00022692"/>
    </source>
</evidence>
<keyword evidence="9" id="KW-0732">Signal</keyword>
<dbReference type="PANTHER" id="PTHR33281">
    <property type="entry name" value="UPF0187 PROTEIN YNEE"/>
    <property type="match status" value="1"/>
</dbReference>
<keyword evidence="12" id="KW-1185">Reference proteome</keyword>